<evidence type="ECO:0000313" key="1">
    <source>
        <dbReference type="EMBL" id="BBP92838.1"/>
    </source>
</evidence>
<proteinExistence type="predicted"/>
<sequence>MKKEIKRFTIDESMGFAYVDLVHSSGFDSSDFTKRVIGSCCGKGRHFLFPSRCEDGKNSH</sequence>
<reference evidence="1 2" key="1">
    <citation type="submission" date="2019-12" db="EMBL/GenBank/DDBJ databases">
        <title>Full genome sequence of a Bacillus safensis strain isolated from commercially available natto in Indonesia.</title>
        <authorList>
            <person name="Yoshida M."/>
            <person name="Uomi M."/>
            <person name="Waturangi D."/>
            <person name="Ekaputri J.J."/>
            <person name="Setiamarga D.H.E."/>
        </authorList>
    </citation>
    <scope>NUCLEOTIDE SEQUENCE [LARGE SCALE GENOMIC DNA]</scope>
    <source>
        <strain evidence="1 2">IDN1</strain>
    </source>
</reference>
<gene>
    <name evidence="1" type="ORF">BsIDN1_64560</name>
</gene>
<accession>A0A5S9MIB3</accession>
<dbReference type="AlphaFoldDB" id="A0A5S9MIB3"/>
<evidence type="ECO:0000313" key="2">
    <source>
        <dbReference type="Proteomes" id="UP000464658"/>
    </source>
</evidence>
<organism evidence="1 2">
    <name type="scientific">Bacillus safensis</name>
    <dbReference type="NCBI Taxonomy" id="561879"/>
    <lineage>
        <taxon>Bacteria</taxon>
        <taxon>Bacillati</taxon>
        <taxon>Bacillota</taxon>
        <taxon>Bacilli</taxon>
        <taxon>Bacillales</taxon>
        <taxon>Bacillaceae</taxon>
        <taxon>Bacillus</taxon>
    </lineage>
</organism>
<name>A0A5S9MIB3_BACIA</name>
<dbReference type="EMBL" id="AP021906">
    <property type="protein sequence ID" value="BBP92838.1"/>
    <property type="molecule type" value="Genomic_DNA"/>
</dbReference>
<dbReference type="Proteomes" id="UP000464658">
    <property type="component" value="Chromosome"/>
</dbReference>
<protein>
    <submittedName>
        <fullName evidence="1">Uncharacterized protein</fullName>
    </submittedName>
</protein>